<dbReference type="AlphaFoldDB" id="A0AA36J7E4"/>
<gene>
    <name evidence="2" type="ORF">EVOR1521_LOCUS23789</name>
</gene>
<reference evidence="2" key="1">
    <citation type="submission" date="2023-08" db="EMBL/GenBank/DDBJ databases">
        <authorList>
            <person name="Chen Y."/>
            <person name="Shah S."/>
            <person name="Dougan E. K."/>
            <person name="Thang M."/>
            <person name="Chan C."/>
        </authorList>
    </citation>
    <scope>NUCLEOTIDE SEQUENCE</scope>
</reference>
<dbReference type="EMBL" id="CAUJNA010003372">
    <property type="protein sequence ID" value="CAJ1400454.1"/>
    <property type="molecule type" value="Genomic_DNA"/>
</dbReference>
<protein>
    <recommendedName>
        <fullName evidence="4">J domain-containing protein</fullName>
    </recommendedName>
</protein>
<evidence type="ECO:0008006" key="4">
    <source>
        <dbReference type="Google" id="ProtNLM"/>
    </source>
</evidence>
<keyword evidence="3" id="KW-1185">Reference proteome</keyword>
<dbReference type="SUPFAM" id="SSF46565">
    <property type="entry name" value="Chaperone J-domain"/>
    <property type="match status" value="1"/>
</dbReference>
<sequence>MAGRSRLRVLLRDFGCPAEADAATLAAGFRRLAKERHPDLAVPLGKSRQTANAEFAELRKRFEEAKELLEKQKEMEDRGHMRHDHIIASHGGLFYHDPYKWRPPKTRKEKPSAEEPADLITKVKALSLLAAVLSGTLYVFDRTARKRSLLWNG</sequence>
<keyword evidence="1" id="KW-0175">Coiled coil</keyword>
<accession>A0AA36J7E4</accession>
<comment type="caution">
    <text evidence="2">The sequence shown here is derived from an EMBL/GenBank/DDBJ whole genome shotgun (WGS) entry which is preliminary data.</text>
</comment>
<evidence type="ECO:0000313" key="3">
    <source>
        <dbReference type="Proteomes" id="UP001178507"/>
    </source>
</evidence>
<evidence type="ECO:0000256" key="1">
    <source>
        <dbReference type="SAM" id="Coils"/>
    </source>
</evidence>
<dbReference type="InterPro" id="IPR036869">
    <property type="entry name" value="J_dom_sf"/>
</dbReference>
<dbReference type="Proteomes" id="UP001178507">
    <property type="component" value="Unassembled WGS sequence"/>
</dbReference>
<feature type="coiled-coil region" evidence="1">
    <location>
        <begin position="48"/>
        <end position="78"/>
    </location>
</feature>
<name>A0AA36J7E4_9DINO</name>
<organism evidence="2 3">
    <name type="scientific">Effrenium voratum</name>
    <dbReference type="NCBI Taxonomy" id="2562239"/>
    <lineage>
        <taxon>Eukaryota</taxon>
        <taxon>Sar</taxon>
        <taxon>Alveolata</taxon>
        <taxon>Dinophyceae</taxon>
        <taxon>Suessiales</taxon>
        <taxon>Symbiodiniaceae</taxon>
        <taxon>Effrenium</taxon>
    </lineage>
</organism>
<proteinExistence type="predicted"/>
<evidence type="ECO:0000313" key="2">
    <source>
        <dbReference type="EMBL" id="CAJ1400454.1"/>
    </source>
</evidence>